<evidence type="ECO:0000256" key="5">
    <source>
        <dbReference type="ARBA" id="ARBA00022485"/>
    </source>
</evidence>
<dbReference type="GeneID" id="88094939"/>
<dbReference type="GO" id="GO:0006099">
    <property type="term" value="P:tricarboxylic acid cycle"/>
    <property type="evidence" value="ECO:0007669"/>
    <property type="project" value="UniProtKB-UniPathway"/>
</dbReference>
<comment type="pathway">
    <text evidence="2">Carbohydrate metabolism; tricarboxylic acid cycle; isocitrate from oxaloacetate: step 2/2.</text>
</comment>
<dbReference type="NCBIfam" id="TIGR01340">
    <property type="entry name" value="aconitase_mito"/>
    <property type="match status" value="1"/>
</dbReference>
<dbReference type="SUPFAM" id="SSF53732">
    <property type="entry name" value="Aconitase iron-sulfur domain"/>
    <property type="match status" value="1"/>
</dbReference>
<dbReference type="InterPro" id="IPR015931">
    <property type="entry name" value="Acnase/IPM_dHydase_lsu_aba_1/3"/>
</dbReference>
<gene>
    <name evidence="16" type="primary">acnA</name>
    <name evidence="16" type="ORF">SAMEA4530655_02295</name>
</gene>
<dbReference type="SUPFAM" id="SSF52016">
    <property type="entry name" value="LeuD/IlvD-like"/>
    <property type="match status" value="1"/>
</dbReference>
<evidence type="ECO:0000256" key="9">
    <source>
        <dbReference type="ARBA" id="ARBA00023014"/>
    </source>
</evidence>
<dbReference type="EC" id="4.2.1.3" evidence="3"/>
<dbReference type="InterPro" id="IPR015932">
    <property type="entry name" value="Aconitase_dom2"/>
</dbReference>
<comment type="catalytic activity">
    <reaction evidence="11">
        <text>citrate = D-threo-isocitrate</text>
        <dbReference type="Rhea" id="RHEA:10336"/>
        <dbReference type="ChEBI" id="CHEBI:15562"/>
        <dbReference type="ChEBI" id="CHEBI:16947"/>
        <dbReference type="EC" id="4.2.1.3"/>
    </reaction>
</comment>
<dbReference type="FunFam" id="3.20.19.10:FF:000002">
    <property type="entry name" value="Aconitate hydratase, mitochondrial"/>
    <property type="match status" value="1"/>
</dbReference>
<accession>A0A239SIJ4</accession>
<dbReference type="GO" id="GO:0003994">
    <property type="term" value="F:aconitate hydratase activity"/>
    <property type="evidence" value="ECO:0007669"/>
    <property type="project" value="UniProtKB-EC"/>
</dbReference>
<dbReference type="InterPro" id="IPR000573">
    <property type="entry name" value="AconitaseA/IPMdHydase_ssu_swvl"/>
</dbReference>
<evidence type="ECO:0000256" key="12">
    <source>
        <dbReference type="ARBA" id="ARBA00031081"/>
    </source>
</evidence>
<dbReference type="Pfam" id="PF00694">
    <property type="entry name" value="Aconitase_C"/>
    <property type="match status" value="1"/>
</dbReference>
<keyword evidence="9" id="KW-0411">Iron-sulfur</keyword>
<evidence type="ECO:0000256" key="7">
    <source>
        <dbReference type="ARBA" id="ARBA00022946"/>
    </source>
</evidence>
<dbReference type="GO" id="GO:0051539">
    <property type="term" value="F:4 iron, 4 sulfur cluster binding"/>
    <property type="evidence" value="ECO:0007669"/>
    <property type="project" value="UniProtKB-KW"/>
</dbReference>
<dbReference type="PROSITE" id="PS00450">
    <property type="entry name" value="ACONITASE_1"/>
    <property type="match status" value="1"/>
</dbReference>
<keyword evidence="7" id="KW-0809">Transit peptide</keyword>
<feature type="domain" description="Aconitase A/isopropylmalate dehydratase small subunit swivel" evidence="15">
    <location>
        <begin position="568"/>
        <end position="698"/>
    </location>
</feature>
<organism evidence="16 17">
    <name type="scientific">Pandoraea sputorum</name>
    <dbReference type="NCBI Taxonomy" id="93222"/>
    <lineage>
        <taxon>Bacteria</taxon>
        <taxon>Pseudomonadati</taxon>
        <taxon>Pseudomonadota</taxon>
        <taxon>Betaproteobacteria</taxon>
        <taxon>Burkholderiales</taxon>
        <taxon>Burkholderiaceae</taxon>
        <taxon>Pandoraea</taxon>
    </lineage>
</organism>
<dbReference type="EMBL" id="LT906435">
    <property type="protein sequence ID" value="SNU85079.1"/>
    <property type="molecule type" value="Genomic_DNA"/>
</dbReference>
<dbReference type="Proteomes" id="UP000215126">
    <property type="component" value="Chromosome 1"/>
</dbReference>
<feature type="domain" description="Aconitase/3-isopropylmalate dehydratase large subunit alpha/beta/alpha" evidence="14">
    <location>
        <begin position="57"/>
        <end position="488"/>
    </location>
</feature>
<reference evidence="16 17" key="1">
    <citation type="submission" date="2017-06" db="EMBL/GenBank/DDBJ databases">
        <authorList>
            <consortium name="Pathogen Informatics"/>
        </authorList>
    </citation>
    <scope>NUCLEOTIDE SEQUENCE [LARGE SCALE GENOMIC DNA]</scope>
    <source>
        <strain evidence="16 17">NCTC13161</strain>
    </source>
</reference>
<dbReference type="InterPro" id="IPR015928">
    <property type="entry name" value="Aconitase/3IPM_dehydase_swvl"/>
</dbReference>
<evidence type="ECO:0000259" key="15">
    <source>
        <dbReference type="Pfam" id="PF00694"/>
    </source>
</evidence>
<evidence type="ECO:0000256" key="2">
    <source>
        <dbReference type="ARBA" id="ARBA00004717"/>
    </source>
</evidence>
<sequence>MSQFLSAEALARLYAAMADKLAIVRRRLGHPLTLSESVLLGHLTDPLTQPLVPGKSYLALGVDRVMFQDVLGQTGMLQFMQTGRERVAVPASIHCDHLIQARVEGRADLKASVDENYEVYAFLRSAAAKYGLGFWEPGAGIIHQVVLENYAFPGALMIGTDSHTPNAGGLGACAVGVGGADAVEALAGLPWEVLYPKRIAVYLTGTLGGWTAPKDVILRVAGELTVSGGTNAIVEYIGPGARTISATGKATITNMGAELGATTSMFPADARMLDYLRASGRGDLVPVIEANLALLAPDPEVEADPEAFYDRVIRIDLSTLEPHVVGPHSPDRARTVAELASQMKAAGESQTFDAGDVQTDAVSAALIGSCTNSSYEDMSRAADVARQAQVHGLKATVPFMVTPGSEQVRATIERDGQLAALSSMGGTVLANACGPCIGQWRREAAAVASPNTIVTSYNRNFPRRNDGSANTVNLIASPEIVTAWALAGRISFDPQRDTLTGPDGKSFRLTPPAVAPEVPPQGFTRGATHYIAPPEDGRAVTINVDPASERIQVLRPWPAWNGSDPKGMPLLIKTRGKTTTDHISPAGPWLKLRGHLERFSDNLLIGGANAFTGETGSTTDWLTGETGVTPAQAARAYRAAGVPWVIVGDFNYGEGSSREHAALSPRLLGGMAVIARSVARIHETNLKKQGLLALTFVNADDYERVRADDRIDLVGLSDLAPGREVQCVLHHADGTQETVPLKHSYSDVQLAWFRAGSALNVVPKAAQ</sequence>
<keyword evidence="17" id="KW-1185">Reference proteome</keyword>
<dbReference type="PANTHER" id="PTHR43160">
    <property type="entry name" value="ACONITATE HYDRATASE B"/>
    <property type="match status" value="1"/>
</dbReference>
<keyword evidence="5" id="KW-0004">4Fe-4S</keyword>
<dbReference type="STRING" id="93222.NA29_15695"/>
<proteinExistence type="predicted"/>
<evidence type="ECO:0000256" key="13">
    <source>
        <dbReference type="ARBA" id="ARBA00031977"/>
    </source>
</evidence>
<evidence type="ECO:0000313" key="17">
    <source>
        <dbReference type="Proteomes" id="UP000215126"/>
    </source>
</evidence>
<dbReference type="OrthoDB" id="9764318at2"/>
<dbReference type="PRINTS" id="PR00415">
    <property type="entry name" value="ACONITASE"/>
</dbReference>
<dbReference type="Gene3D" id="3.40.1060.10">
    <property type="entry name" value="Aconitase, Domain 2"/>
    <property type="match status" value="1"/>
</dbReference>
<dbReference type="Gene3D" id="3.20.19.10">
    <property type="entry name" value="Aconitase, domain 4"/>
    <property type="match status" value="1"/>
</dbReference>
<evidence type="ECO:0000256" key="4">
    <source>
        <dbReference type="ARBA" id="ARBA00019378"/>
    </source>
</evidence>
<dbReference type="InterPro" id="IPR050926">
    <property type="entry name" value="Aconitase/IPM_isomerase"/>
</dbReference>
<evidence type="ECO:0000256" key="3">
    <source>
        <dbReference type="ARBA" id="ARBA00012926"/>
    </source>
</evidence>
<evidence type="ECO:0000256" key="8">
    <source>
        <dbReference type="ARBA" id="ARBA00023004"/>
    </source>
</evidence>
<evidence type="ECO:0000259" key="14">
    <source>
        <dbReference type="Pfam" id="PF00330"/>
    </source>
</evidence>
<evidence type="ECO:0000313" key="16">
    <source>
        <dbReference type="EMBL" id="SNU85079.1"/>
    </source>
</evidence>
<dbReference type="Pfam" id="PF00330">
    <property type="entry name" value="Aconitase"/>
    <property type="match status" value="1"/>
</dbReference>
<dbReference type="GO" id="GO:0046872">
    <property type="term" value="F:metal ion binding"/>
    <property type="evidence" value="ECO:0007669"/>
    <property type="project" value="UniProtKB-KW"/>
</dbReference>
<evidence type="ECO:0000256" key="11">
    <source>
        <dbReference type="ARBA" id="ARBA00023501"/>
    </source>
</evidence>
<keyword evidence="6" id="KW-0479">Metal-binding</keyword>
<evidence type="ECO:0000256" key="1">
    <source>
        <dbReference type="ARBA" id="ARBA00001966"/>
    </source>
</evidence>
<dbReference type="Gene3D" id="3.30.499.10">
    <property type="entry name" value="Aconitase, domain 3"/>
    <property type="match status" value="2"/>
</dbReference>
<keyword evidence="8" id="KW-0408">Iron</keyword>
<evidence type="ECO:0000256" key="10">
    <source>
        <dbReference type="ARBA" id="ARBA00023239"/>
    </source>
</evidence>
<dbReference type="UniPathway" id="UPA00223">
    <property type="reaction ID" value="UER00718"/>
</dbReference>
<dbReference type="InterPro" id="IPR036008">
    <property type="entry name" value="Aconitase_4Fe-4S_dom"/>
</dbReference>
<dbReference type="PANTHER" id="PTHR43160:SF4">
    <property type="entry name" value="ACONITATE HYDRATASE B"/>
    <property type="match status" value="1"/>
</dbReference>
<keyword evidence="10 16" id="KW-0456">Lyase</keyword>
<dbReference type="NCBIfam" id="NF005558">
    <property type="entry name" value="PRK07229.1"/>
    <property type="match status" value="1"/>
</dbReference>
<dbReference type="FunFam" id="3.40.1060.10:FF:000001">
    <property type="entry name" value="Aconitate hydratase, mitochondrial"/>
    <property type="match status" value="1"/>
</dbReference>
<name>A0A239SIJ4_9BURK</name>
<dbReference type="InterPro" id="IPR006248">
    <property type="entry name" value="Aconitase_mito-like"/>
</dbReference>
<comment type="cofactor">
    <cofactor evidence="1">
        <name>[4Fe-4S] cluster</name>
        <dbReference type="ChEBI" id="CHEBI:49883"/>
    </cofactor>
</comment>
<dbReference type="InterPro" id="IPR018136">
    <property type="entry name" value="Aconitase_4Fe-4S_BS"/>
</dbReference>
<evidence type="ECO:0000256" key="6">
    <source>
        <dbReference type="ARBA" id="ARBA00022723"/>
    </source>
</evidence>
<dbReference type="PROSITE" id="PS01244">
    <property type="entry name" value="ACONITASE_2"/>
    <property type="match status" value="1"/>
</dbReference>
<dbReference type="RefSeq" id="WP_039398280.1">
    <property type="nucleotide sequence ID" value="NZ_CABPRX010000002.1"/>
</dbReference>
<protein>
    <recommendedName>
        <fullName evidence="4">Aconitate hydratase A</fullName>
        <ecNumber evidence="3">4.2.1.3</ecNumber>
    </recommendedName>
    <alternativeName>
        <fullName evidence="13">Iron-responsive protein-like</fullName>
    </alternativeName>
    <alternativeName>
        <fullName evidence="12">RNA-binding protein</fullName>
    </alternativeName>
</protein>
<dbReference type="AlphaFoldDB" id="A0A239SIJ4"/>
<dbReference type="FunFam" id="3.30.499.10:FF:000004">
    <property type="entry name" value="Aconitate hydratase, mitochondrial"/>
    <property type="match status" value="1"/>
</dbReference>
<dbReference type="KEGG" id="pspu:NA29_15695"/>
<dbReference type="InterPro" id="IPR001030">
    <property type="entry name" value="Acoase/IPM_deHydtase_lsu_aba"/>
</dbReference>